<evidence type="ECO:0000259" key="1">
    <source>
        <dbReference type="PROSITE" id="PS50937"/>
    </source>
</evidence>
<dbReference type="InterPro" id="IPR041657">
    <property type="entry name" value="HTH_17"/>
</dbReference>
<gene>
    <name evidence="2" type="ORF">SAMN02746019_00017460</name>
</gene>
<organism evidence="2 3">
    <name type="scientific">Thermoflexus hugenholtzii JAD2</name>
    <dbReference type="NCBI Taxonomy" id="877466"/>
    <lineage>
        <taxon>Bacteria</taxon>
        <taxon>Bacillati</taxon>
        <taxon>Chloroflexota</taxon>
        <taxon>Thermoflexia</taxon>
        <taxon>Thermoflexales</taxon>
        <taxon>Thermoflexaceae</taxon>
        <taxon>Thermoflexus</taxon>
    </lineage>
</organism>
<proteinExistence type="predicted"/>
<dbReference type="AlphaFoldDB" id="A0A212RNK4"/>
<dbReference type="NCBIfam" id="TIGR01764">
    <property type="entry name" value="excise"/>
    <property type="match status" value="1"/>
</dbReference>
<protein>
    <submittedName>
        <fullName evidence="2">DNA binding domain-containing protein, excisionase family</fullName>
    </submittedName>
</protein>
<dbReference type="PROSITE" id="PS50937">
    <property type="entry name" value="HTH_MERR_2"/>
    <property type="match status" value="1"/>
</dbReference>
<dbReference type="SMART" id="SM00422">
    <property type="entry name" value="HTH_MERR"/>
    <property type="match status" value="1"/>
</dbReference>
<dbReference type="GO" id="GO:0003677">
    <property type="term" value="F:DNA binding"/>
    <property type="evidence" value="ECO:0007669"/>
    <property type="project" value="InterPro"/>
</dbReference>
<dbReference type="EMBL" id="FYEK01000072">
    <property type="protein sequence ID" value="SNB74121.1"/>
    <property type="molecule type" value="Genomic_DNA"/>
</dbReference>
<keyword evidence="3" id="KW-1185">Reference proteome</keyword>
<dbReference type="OrthoDB" id="166697at2"/>
<name>A0A212RNK4_9CHLR</name>
<dbReference type="InterPro" id="IPR010093">
    <property type="entry name" value="SinI_DNA-bd"/>
</dbReference>
<dbReference type="CDD" id="cd04762">
    <property type="entry name" value="HTH_MerR-trunc"/>
    <property type="match status" value="1"/>
</dbReference>
<evidence type="ECO:0000313" key="3">
    <source>
        <dbReference type="Proteomes" id="UP000197025"/>
    </source>
</evidence>
<sequence length="216" mass="24446">MGKRKTRNPTGEWLSLKEAAAMLGVHPATLRAWADAGRIPSQRTAGGHRRFARKDLEAWLQAHGAEPGVRMLITYTLGQLRLELARGVGPQAPWFERMRGPIAQEFQATCYQLLEELQAYIRDHDPHRPRRIGQRYAEQAHAAGLGLEDLLRAFLHFGGHLLESVFRMVELGGAPERWREVYRDILAFYNETLLAMVGGYLERAPWDQAVVRPATG</sequence>
<dbReference type="Proteomes" id="UP000197025">
    <property type="component" value="Unassembled WGS sequence"/>
</dbReference>
<dbReference type="RefSeq" id="WP_159461759.1">
    <property type="nucleotide sequence ID" value="NZ_FYEK01000072.1"/>
</dbReference>
<accession>A0A212RNK4</accession>
<evidence type="ECO:0000313" key="2">
    <source>
        <dbReference type="EMBL" id="SNB74121.1"/>
    </source>
</evidence>
<dbReference type="InterPro" id="IPR000551">
    <property type="entry name" value="MerR-type_HTH_dom"/>
</dbReference>
<dbReference type="InterPro" id="IPR009061">
    <property type="entry name" value="DNA-bd_dom_put_sf"/>
</dbReference>
<reference evidence="3" key="1">
    <citation type="submission" date="2017-06" db="EMBL/GenBank/DDBJ databases">
        <authorList>
            <person name="Varghese N."/>
            <person name="Submissions S."/>
        </authorList>
    </citation>
    <scope>NUCLEOTIDE SEQUENCE [LARGE SCALE GENOMIC DNA]</scope>
    <source>
        <strain evidence="3">JAD2</strain>
    </source>
</reference>
<dbReference type="SUPFAM" id="SSF46955">
    <property type="entry name" value="Putative DNA-binding domain"/>
    <property type="match status" value="1"/>
</dbReference>
<dbReference type="InParanoid" id="A0A212RNK4"/>
<dbReference type="Pfam" id="PF12728">
    <property type="entry name" value="HTH_17"/>
    <property type="match status" value="1"/>
</dbReference>
<feature type="domain" description="HTH merR-type" evidence="1">
    <location>
        <begin position="17"/>
        <end position="57"/>
    </location>
</feature>
<dbReference type="GO" id="GO:0006355">
    <property type="term" value="P:regulation of DNA-templated transcription"/>
    <property type="evidence" value="ECO:0007669"/>
    <property type="project" value="InterPro"/>
</dbReference>
<dbReference type="Gene3D" id="1.10.1660.10">
    <property type="match status" value="1"/>
</dbReference>